<feature type="region of interest" description="Disordered" evidence="2">
    <location>
        <begin position="535"/>
        <end position="563"/>
    </location>
</feature>
<gene>
    <name evidence="4" type="ORF">CANTEDRAFT_137334</name>
</gene>
<feature type="compositionally biased region" description="Polar residues" evidence="2">
    <location>
        <begin position="727"/>
        <end position="759"/>
    </location>
</feature>
<dbReference type="EMBL" id="GL996528">
    <property type="protein sequence ID" value="EGV60861.1"/>
    <property type="molecule type" value="Genomic_DNA"/>
</dbReference>
<sequence length="887" mass="100324">MEPLKKLPEGTKMTVGSHKITILSYLSEGGFAHIYKVQMSPKEDDSDIACLKRVIVPDKSGLDQLRKEVDVMKKLRLSRCVVRYFDSHAERLESGAYQVLVLMELCPHGSLLDYMNAKIKTKLTESEILSIMFDISIGVYEMHRSKMIHRDIKIENVLINAHHRFKLGDFGSTSSPLMPPTNQQEFQALAHDITYQTTPQYRSPEMIDLYRNLPIDEKSDIWALGCFLYKLCYYTTPFEANGDIAILHASFQFPPAPVYSGDLKNLIIIMLQENPFFRPNIVQVIKLVCKMTNADFKTLKIQDIYKVGSYDFQALHDYQQKKQKDLLQQQQDYFEQQKKLQQQQIQPQPQPQAESLAPSAYEKDFIDPEVSESDDSSTEGLDTTLGDLADLEDVEQRYPSLENIIVENDAPKSGTGSIKSAGPKDSKIEKSAVPPLPMVPNYPVQPPILSSHDLQRLTPEQLQQYNYSHQAYQYQLSHWMSYQQAGVSQQYLRPEPNKEKYSTEFEKKEAWEKRQPSMGEEAEKLVDDIFGSKSRSPTDVLQIQQKTSQSIKSEPAGGYLESEDEEDVNVIIKPAKVRLSKSNNSSELSLSKAKPEPSIEVVSDTKTDQLLPTDLKLLRKDNFEKKEVAETRYEAREDLPVSNSTTGAFPKGEPMIKDNRVSASSNYLSQPLVSNPVQYPSSTMIRSGSGKNLNPFPVNPRSVSEANFSTDGASDSKKFTNPWGDYRSTQHLPKASQLSQQVNSLSISDNRGDSSTPKKPSTEEPNLINLEIGLDSESSLSTPIMTSTFLNPLSDSLIDLDLDDKFQKPSDRPHFKKKVPSISNPSDFRVQEEVIDWASDDEDPEQMNRLAIRSSLKKSARRSGEHKRSESTSGESKKRLSRLIQNS</sequence>
<dbReference type="SMART" id="SM00220">
    <property type="entry name" value="S_TKc"/>
    <property type="match status" value="1"/>
</dbReference>
<dbReference type="GeneID" id="18250056"/>
<dbReference type="InterPro" id="IPR000719">
    <property type="entry name" value="Prot_kinase_dom"/>
</dbReference>
<feature type="region of interest" description="Disordered" evidence="2">
    <location>
        <begin position="804"/>
        <end position="829"/>
    </location>
</feature>
<dbReference type="PROSITE" id="PS00108">
    <property type="entry name" value="PROTEIN_KINASE_ST"/>
    <property type="match status" value="1"/>
</dbReference>
<name>G3BCR4_CANTC</name>
<feature type="region of interest" description="Disordered" evidence="2">
    <location>
        <begin position="671"/>
        <end position="765"/>
    </location>
</feature>
<dbReference type="STRING" id="590646.G3BCR4"/>
<evidence type="ECO:0000259" key="3">
    <source>
        <dbReference type="PROSITE" id="PS50011"/>
    </source>
</evidence>
<feature type="compositionally biased region" description="Basic and acidic residues" evidence="2">
    <location>
        <begin position="804"/>
        <end position="813"/>
    </location>
</feature>
<reference evidence="4 5" key="1">
    <citation type="journal article" date="2011" name="Proc. Natl. Acad. Sci. U.S.A.">
        <title>Comparative genomics of xylose-fermenting fungi for enhanced biofuel production.</title>
        <authorList>
            <person name="Wohlbach D.J."/>
            <person name="Kuo A."/>
            <person name="Sato T.K."/>
            <person name="Potts K.M."/>
            <person name="Salamov A.A."/>
            <person name="LaButti K.M."/>
            <person name="Sun H."/>
            <person name="Clum A."/>
            <person name="Pangilinan J.L."/>
            <person name="Lindquist E.A."/>
            <person name="Lucas S."/>
            <person name="Lapidus A."/>
            <person name="Jin M."/>
            <person name="Gunawan C."/>
            <person name="Balan V."/>
            <person name="Dale B.E."/>
            <person name="Jeffries T.W."/>
            <person name="Zinkel R."/>
            <person name="Barry K.W."/>
            <person name="Grigoriev I.V."/>
            <person name="Gasch A.P."/>
        </authorList>
    </citation>
    <scope>NUCLEOTIDE SEQUENCE [LARGE SCALE GENOMIC DNA]</scope>
    <source>
        <strain evidence="5">ATCC 10573 / BCRC 21748 / CBS 615 / JCM 9827 / NBRC 10315 / NRRL Y-1498 / VKM Y-70</strain>
    </source>
</reference>
<feature type="compositionally biased region" description="Low complexity" evidence="2">
    <location>
        <begin position="581"/>
        <end position="592"/>
    </location>
</feature>
<feature type="region of interest" description="Disordered" evidence="2">
    <location>
        <begin position="338"/>
        <end position="357"/>
    </location>
</feature>
<accession>G3BCR4</accession>
<feature type="region of interest" description="Disordered" evidence="2">
    <location>
        <begin position="368"/>
        <end position="389"/>
    </location>
</feature>
<evidence type="ECO:0000256" key="1">
    <source>
        <dbReference type="ARBA" id="ARBA00022741"/>
    </source>
</evidence>
<dbReference type="eggNOG" id="KOG1989">
    <property type="taxonomic scope" value="Eukaryota"/>
</dbReference>
<feature type="compositionally biased region" description="Basic and acidic residues" evidence="2">
    <location>
        <begin position="593"/>
        <end position="605"/>
    </location>
</feature>
<feature type="compositionally biased region" description="Polar residues" evidence="2">
    <location>
        <begin position="671"/>
        <end position="692"/>
    </location>
</feature>
<dbReference type="GO" id="GO:0000147">
    <property type="term" value="P:actin cortical patch assembly"/>
    <property type="evidence" value="ECO:0007669"/>
    <property type="project" value="TreeGrafter"/>
</dbReference>
<dbReference type="GO" id="GO:0005524">
    <property type="term" value="F:ATP binding"/>
    <property type="evidence" value="ECO:0007669"/>
    <property type="project" value="InterPro"/>
</dbReference>
<feature type="compositionally biased region" description="Low complexity" evidence="2">
    <location>
        <begin position="378"/>
        <end position="388"/>
    </location>
</feature>
<feature type="compositionally biased region" description="Low complexity" evidence="2">
    <location>
        <begin position="542"/>
        <end position="553"/>
    </location>
</feature>
<dbReference type="KEGG" id="cten:18250056"/>
<feature type="domain" description="Protein kinase" evidence="3">
    <location>
        <begin position="20"/>
        <end position="296"/>
    </location>
</feature>
<keyword evidence="4" id="KW-0808">Transferase</keyword>
<dbReference type="OrthoDB" id="2018507at2759"/>
<feature type="region of interest" description="Disordered" evidence="2">
    <location>
        <begin position="581"/>
        <end position="605"/>
    </location>
</feature>
<feature type="compositionally biased region" description="Acidic residues" evidence="2">
    <location>
        <begin position="368"/>
        <end position="377"/>
    </location>
</feature>
<feature type="compositionally biased region" description="Basic and acidic residues" evidence="2">
    <location>
        <begin position="862"/>
        <end position="878"/>
    </location>
</feature>
<feature type="compositionally biased region" description="Polar residues" evidence="2">
    <location>
        <begin position="701"/>
        <end position="713"/>
    </location>
</feature>
<proteinExistence type="predicted"/>
<dbReference type="Pfam" id="PF00069">
    <property type="entry name" value="Pkinase"/>
    <property type="match status" value="1"/>
</dbReference>
<dbReference type="PROSITE" id="PS50011">
    <property type="entry name" value="PROTEIN_KINASE_DOM"/>
    <property type="match status" value="1"/>
</dbReference>
<feature type="region of interest" description="Disordered" evidence="2">
    <location>
        <begin position="409"/>
        <end position="428"/>
    </location>
</feature>
<dbReference type="InterPro" id="IPR008271">
    <property type="entry name" value="Ser/Thr_kinase_AS"/>
</dbReference>
<evidence type="ECO:0000313" key="5">
    <source>
        <dbReference type="Proteomes" id="UP000000707"/>
    </source>
</evidence>
<dbReference type="HOGENOM" id="CLU_011638_1_0_1"/>
<dbReference type="GO" id="GO:0004674">
    <property type="term" value="F:protein serine/threonine kinase activity"/>
    <property type="evidence" value="ECO:0007669"/>
    <property type="project" value="TreeGrafter"/>
</dbReference>
<dbReference type="PANTHER" id="PTHR22967">
    <property type="entry name" value="SERINE/THREONINE PROTEIN KINASE"/>
    <property type="match status" value="1"/>
</dbReference>
<dbReference type="Proteomes" id="UP000000707">
    <property type="component" value="Unassembled WGS sequence"/>
</dbReference>
<keyword evidence="4" id="KW-0418">Kinase</keyword>
<keyword evidence="5" id="KW-1185">Reference proteome</keyword>
<feature type="region of interest" description="Disordered" evidence="2">
    <location>
        <begin position="854"/>
        <end position="887"/>
    </location>
</feature>
<dbReference type="GO" id="GO:0005737">
    <property type="term" value="C:cytoplasm"/>
    <property type="evidence" value="ECO:0007669"/>
    <property type="project" value="TreeGrafter"/>
</dbReference>
<dbReference type="InterPro" id="IPR011009">
    <property type="entry name" value="Kinase-like_dom_sf"/>
</dbReference>
<keyword evidence="1" id="KW-0547">Nucleotide-binding</keyword>
<protein>
    <submittedName>
        <fullName evidence="4">Kinase-like protein</fullName>
    </submittedName>
</protein>
<evidence type="ECO:0000313" key="4">
    <source>
        <dbReference type="EMBL" id="EGV60861.1"/>
    </source>
</evidence>
<organism evidence="5">
    <name type="scientific">Candida tenuis (strain ATCC 10573 / BCRC 21748 / CBS 615 / JCM 9827 / NBRC 10315 / NRRL Y-1498 / VKM Y-70)</name>
    <name type="common">Yeast</name>
    <name type="synonym">Yamadazyma tenuis</name>
    <dbReference type="NCBI Taxonomy" id="590646"/>
    <lineage>
        <taxon>Eukaryota</taxon>
        <taxon>Fungi</taxon>
        <taxon>Dikarya</taxon>
        <taxon>Ascomycota</taxon>
        <taxon>Saccharomycotina</taxon>
        <taxon>Pichiomycetes</taxon>
        <taxon>Debaryomycetaceae</taxon>
        <taxon>Yamadazyma</taxon>
    </lineage>
</organism>
<feature type="compositionally biased region" description="Low complexity" evidence="2">
    <location>
        <begin position="338"/>
        <end position="347"/>
    </location>
</feature>
<evidence type="ECO:0000256" key="2">
    <source>
        <dbReference type="SAM" id="MobiDB-lite"/>
    </source>
</evidence>
<feature type="region of interest" description="Disordered" evidence="2">
    <location>
        <begin position="637"/>
        <end position="657"/>
    </location>
</feature>
<dbReference type="AlphaFoldDB" id="G3BCR4"/>
<dbReference type="PANTHER" id="PTHR22967:SF65">
    <property type="entry name" value="SERINE_THREONINE-PROTEIN KINASE AKL1"/>
    <property type="match status" value="1"/>
</dbReference>
<dbReference type="SUPFAM" id="SSF56112">
    <property type="entry name" value="Protein kinase-like (PK-like)"/>
    <property type="match status" value="1"/>
</dbReference>
<dbReference type="GO" id="GO:0007015">
    <property type="term" value="P:actin filament organization"/>
    <property type="evidence" value="ECO:0007669"/>
    <property type="project" value="TreeGrafter"/>
</dbReference>
<dbReference type="Gene3D" id="1.10.510.10">
    <property type="entry name" value="Transferase(Phosphotransferase) domain 1"/>
    <property type="match status" value="1"/>
</dbReference>